<dbReference type="Gene3D" id="3.40.50.2020">
    <property type="match status" value="1"/>
</dbReference>
<comment type="caution">
    <text evidence="13">The sequence shown here is derived from an EMBL/GenBank/DDBJ whole genome shotgun (WGS) entry which is preliminary data.</text>
</comment>
<evidence type="ECO:0000256" key="6">
    <source>
        <dbReference type="ARBA" id="ARBA00011893"/>
    </source>
</evidence>
<comment type="catalytic activity">
    <reaction evidence="1 11">
        <text>AMP + diphosphate = 5-phospho-alpha-D-ribose 1-diphosphate + adenine</text>
        <dbReference type="Rhea" id="RHEA:16609"/>
        <dbReference type="ChEBI" id="CHEBI:16708"/>
        <dbReference type="ChEBI" id="CHEBI:33019"/>
        <dbReference type="ChEBI" id="CHEBI:58017"/>
        <dbReference type="ChEBI" id="CHEBI:456215"/>
        <dbReference type="EC" id="2.4.2.7"/>
    </reaction>
</comment>
<evidence type="ECO:0000256" key="8">
    <source>
        <dbReference type="ARBA" id="ARBA00022676"/>
    </source>
</evidence>
<dbReference type="CDD" id="cd06223">
    <property type="entry name" value="PRTases_typeI"/>
    <property type="match status" value="1"/>
</dbReference>
<evidence type="ECO:0000259" key="12">
    <source>
        <dbReference type="Pfam" id="PF00156"/>
    </source>
</evidence>
<keyword evidence="8 11" id="KW-0328">Glycosyltransferase</keyword>
<evidence type="ECO:0000256" key="5">
    <source>
        <dbReference type="ARBA" id="ARBA00008391"/>
    </source>
</evidence>
<keyword evidence="14" id="KW-1185">Reference proteome</keyword>
<comment type="function">
    <text evidence="2 11">Catalyzes a salvage reaction resulting in the formation of AMP, that is energically less costly than de novo synthesis.</text>
</comment>
<evidence type="ECO:0000256" key="1">
    <source>
        <dbReference type="ARBA" id="ARBA00000868"/>
    </source>
</evidence>
<dbReference type="EC" id="2.4.2.7" evidence="6 11"/>
<evidence type="ECO:0000313" key="13">
    <source>
        <dbReference type="EMBL" id="MEL0630603.1"/>
    </source>
</evidence>
<dbReference type="InterPro" id="IPR029057">
    <property type="entry name" value="PRTase-like"/>
</dbReference>
<evidence type="ECO:0000256" key="3">
    <source>
        <dbReference type="ARBA" id="ARBA00004496"/>
    </source>
</evidence>
<feature type="domain" description="Phosphoribosyltransferase" evidence="12">
    <location>
        <begin position="45"/>
        <end position="157"/>
    </location>
</feature>
<evidence type="ECO:0000256" key="10">
    <source>
        <dbReference type="ARBA" id="ARBA00022726"/>
    </source>
</evidence>
<keyword evidence="10 11" id="KW-0660">Purine salvage</keyword>
<sequence>MSSEQLTLIKNSIKSIVDYPIPGIIFRDVTSLIEDGLAFSTTIELFKARYSQVKIDKIVGTEARGFIFGAPLAAALGAGFVPVRKPNKLPRDTIQESYELEYGNDILQLHKDAIQPGEKVLLMDDLLATGGTAEASVKLIQRLGGEVVEAAFVIELPDLGGAKKLAAQSVPIFSLIEYAGE</sequence>
<dbReference type="InterPro" id="IPR000836">
    <property type="entry name" value="PRTase_dom"/>
</dbReference>
<comment type="similarity">
    <text evidence="5 11">Belongs to the purine/pyrimidine phosphoribosyltransferase family.</text>
</comment>
<comment type="subunit">
    <text evidence="11">Homodimer.</text>
</comment>
<dbReference type="NCBIfam" id="NF002632">
    <property type="entry name" value="PRK02304.1-1"/>
    <property type="match status" value="1"/>
</dbReference>
<keyword evidence="9 11" id="KW-0808">Transferase</keyword>
<dbReference type="HAMAP" id="MF_00004">
    <property type="entry name" value="Aden_phosphoribosyltr"/>
    <property type="match status" value="1"/>
</dbReference>
<dbReference type="EMBL" id="JBAKAZ010000067">
    <property type="protein sequence ID" value="MEL0630603.1"/>
    <property type="molecule type" value="Genomic_DNA"/>
</dbReference>
<comment type="subcellular location">
    <subcellularLocation>
        <location evidence="3 11">Cytoplasm</location>
    </subcellularLocation>
</comment>
<evidence type="ECO:0000256" key="11">
    <source>
        <dbReference type="HAMAP-Rule" id="MF_00004"/>
    </source>
</evidence>
<evidence type="ECO:0000256" key="9">
    <source>
        <dbReference type="ARBA" id="ARBA00022679"/>
    </source>
</evidence>
<proteinExistence type="inferred from homology"/>
<name>A0ABU9GTH1_9GAMM</name>
<dbReference type="Pfam" id="PF00156">
    <property type="entry name" value="Pribosyltran"/>
    <property type="match status" value="1"/>
</dbReference>
<protein>
    <recommendedName>
        <fullName evidence="6 11">Adenine phosphoribosyltransferase</fullName>
        <shortName evidence="11">APRT</shortName>
        <ecNumber evidence="6 11">2.4.2.7</ecNumber>
    </recommendedName>
</protein>
<dbReference type="InterPro" id="IPR005764">
    <property type="entry name" value="Ade_phspho_trans"/>
</dbReference>
<evidence type="ECO:0000313" key="14">
    <source>
        <dbReference type="Proteomes" id="UP001369082"/>
    </source>
</evidence>
<keyword evidence="7 11" id="KW-0963">Cytoplasm</keyword>
<dbReference type="NCBIfam" id="NF002634">
    <property type="entry name" value="PRK02304.1-3"/>
    <property type="match status" value="1"/>
</dbReference>
<dbReference type="InterPro" id="IPR050054">
    <property type="entry name" value="UPRTase/APRTase"/>
</dbReference>
<dbReference type="NCBIfam" id="NF002636">
    <property type="entry name" value="PRK02304.1-5"/>
    <property type="match status" value="1"/>
</dbReference>
<dbReference type="RefSeq" id="WP_341598729.1">
    <property type="nucleotide sequence ID" value="NZ_JBAKAZ010000067.1"/>
</dbReference>
<evidence type="ECO:0000256" key="2">
    <source>
        <dbReference type="ARBA" id="ARBA00003968"/>
    </source>
</evidence>
<dbReference type="Proteomes" id="UP001369082">
    <property type="component" value="Unassembled WGS sequence"/>
</dbReference>
<accession>A0ABU9GTH1</accession>
<evidence type="ECO:0000256" key="4">
    <source>
        <dbReference type="ARBA" id="ARBA00004659"/>
    </source>
</evidence>
<gene>
    <name evidence="11 13" type="primary">apt</name>
    <name evidence="13" type="ORF">V6256_13385</name>
</gene>
<organism evidence="13 14">
    <name type="scientific">Psychromonas aquatilis</name>
    <dbReference type="NCBI Taxonomy" id="2005072"/>
    <lineage>
        <taxon>Bacteria</taxon>
        <taxon>Pseudomonadati</taxon>
        <taxon>Pseudomonadota</taxon>
        <taxon>Gammaproteobacteria</taxon>
        <taxon>Alteromonadales</taxon>
        <taxon>Psychromonadaceae</taxon>
        <taxon>Psychromonas</taxon>
    </lineage>
</organism>
<dbReference type="GO" id="GO:0003999">
    <property type="term" value="F:adenine phosphoribosyltransferase activity"/>
    <property type="evidence" value="ECO:0007669"/>
    <property type="project" value="UniProtKB-EC"/>
</dbReference>
<dbReference type="PANTHER" id="PTHR32315:SF3">
    <property type="entry name" value="ADENINE PHOSPHORIBOSYLTRANSFERASE"/>
    <property type="match status" value="1"/>
</dbReference>
<comment type="pathway">
    <text evidence="4 11">Purine metabolism; AMP biosynthesis via salvage pathway; AMP from adenine: step 1/1.</text>
</comment>
<dbReference type="SUPFAM" id="SSF53271">
    <property type="entry name" value="PRTase-like"/>
    <property type="match status" value="1"/>
</dbReference>
<reference evidence="13 14" key="1">
    <citation type="submission" date="2024-02" db="EMBL/GenBank/DDBJ databases">
        <title>Bacteria isolated from the canopy kelp, Nereocystis luetkeana.</title>
        <authorList>
            <person name="Pfister C.A."/>
            <person name="Younker I.T."/>
            <person name="Light S.H."/>
        </authorList>
    </citation>
    <scope>NUCLEOTIDE SEQUENCE [LARGE SCALE GENOMIC DNA]</scope>
    <source>
        <strain evidence="13 14">TI.1.05</strain>
    </source>
</reference>
<dbReference type="NCBIfam" id="TIGR01090">
    <property type="entry name" value="apt"/>
    <property type="match status" value="1"/>
</dbReference>
<evidence type="ECO:0000256" key="7">
    <source>
        <dbReference type="ARBA" id="ARBA00022490"/>
    </source>
</evidence>
<dbReference type="PANTHER" id="PTHR32315">
    <property type="entry name" value="ADENINE PHOSPHORIBOSYLTRANSFERASE"/>
    <property type="match status" value="1"/>
</dbReference>